<feature type="active site" evidence="9">
    <location>
        <position position="42"/>
    </location>
</feature>
<evidence type="ECO:0000259" key="11">
    <source>
        <dbReference type="PROSITE" id="PS51163"/>
    </source>
</evidence>
<comment type="caution">
    <text evidence="12">The sequence shown here is derived from an EMBL/GenBank/DDBJ whole genome shotgun (WGS) entry which is preliminary data.</text>
</comment>
<gene>
    <name evidence="12" type="primary">hypF</name>
    <name evidence="12" type="ORF">IAB06_08175</name>
</gene>
<feature type="domain" description="YrdC-like" evidence="11">
    <location>
        <begin position="196"/>
        <end position="379"/>
    </location>
</feature>
<dbReference type="Pfam" id="PF22521">
    <property type="entry name" value="HypF_C_2"/>
    <property type="match status" value="1"/>
</dbReference>
<dbReference type="SUPFAM" id="SSF55821">
    <property type="entry name" value="YrdC/RibB"/>
    <property type="match status" value="1"/>
</dbReference>
<dbReference type="GO" id="GO:0016743">
    <property type="term" value="F:carboxyl- or carbamoyltransferase activity"/>
    <property type="evidence" value="ECO:0007669"/>
    <property type="project" value="UniProtKB-UniRule"/>
</dbReference>
<dbReference type="InterPro" id="IPR004421">
    <property type="entry name" value="Carbamoyltransferase_HypF"/>
</dbReference>
<comment type="catalytic activity">
    <reaction evidence="7">
        <text>C-terminal L-cysteinyl-[HypE protein] + carbamoyl phosphate + ATP + H2O = C-terminal S-carboxamide-L-cysteinyl-[HypE protein] + AMP + phosphate + diphosphate + H(+)</text>
        <dbReference type="Rhea" id="RHEA:55636"/>
        <dbReference type="Rhea" id="RHEA-COMP:14247"/>
        <dbReference type="Rhea" id="RHEA-COMP:14392"/>
        <dbReference type="ChEBI" id="CHEBI:15377"/>
        <dbReference type="ChEBI" id="CHEBI:15378"/>
        <dbReference type="ChEBI" id="CHEBI:30616"/>
        <dbReference type="ChEBI" id="CHEBI:33019"/>
        <dbReference type="ChEBI" id="CHEBI:43474"/>
        <dbReference type="ChEBI" id="CHEBI:58228"/>
        <dbReference type="ChEBI" id="CHEBI:76913"/>
        <dbReference type="ChEBI" id="CHEBI:139126"/>
        <dbReference type="ChEBI" id="CHEBI:456215"/>
    </reaction>
</comment>
<dbReference type="Pfam" id="PF01300">
    <property type="entry name" value="Sua5_yciO_yrdC"/>
    <property type="match status" value="1"/>
</dbReference>
<evidence type="ECO:0000256" key="7">
    <source>
        <dbReference type="ARBA" id="ARBA00048220"/>
    </source>
</evidence>
<evidence type="ECO:0000256" key="5">
    <source>
        <dbReference type="ARBA" id="ARBA00022771"/>
    </source>
</evidence>
<dbReference type="SUPFAM" id="SSF54975">
    <property type="entry name" value="Acylphosphatase/BLUF domain-like"/>
    <property type="match status" value="1"/>
</dbReference>
<dbReference type="PANTHER" id="PTHR42959:SF1">
    <property type="entry name" value="CARBAMOYLTRANSFERASE HYPF"/>
    <property type="match status" value="1"/>
</dbReference>
<comment type="pathway">
    <text evidence="1">Protein modification; [NiFe] hydrogenase maturation.</text>
</comment>
<keyword evidence="5" id="KW-0863">Zinc-finger</keyword>
<dbReference type="PROSITE" id="PS51163">
    <property type="entry name" value="YRDC"/>
    <property type="match status" value="1"/>
</dbReference>
<dbReference type="InterPro" id="IPR041440">
    <property type="entry name" value="HypF_C"/>
</dbReference>
<accession>A0A9D1MR72</accession>
<protein>
    <recommendedName>
        <fullName evidence="8">Carbamoyltransferase</fullName>
        <ecNumber evidence="8">6.2.-.-</ecNumber>
    </recommendedName>
</protein>
<dbReference type="Pfam" id="PF17788">
    <property type="entry name" value="HypF_C"/>
    <property type="match status" value="1"/>
</dbReference>
<evidence type="ECO:0000313" key="12">
    <source>
        <dbReference type="EMBL" id="HIU64991.1"/>
    </source>
</evidence>
<dbReference type="GO" id="GO:0016874">
    <property type="term" value="F:ligase activity"/>
    <property type="evidence" value="ECO:0007669"/>
    <property type="project" value="UniProtKB-UniRule"/>
</dbReference>
<feature type="active site" evidence="9">
    <location>
        <position position="24"/>
    </location>
</feature>
<evidence type="ECO:0000259" key="10">
    <source>
        <dbReference type="PROSITE" id="PS51160"/>
    </source>
</evidence>
<evidence type="ECO:0000256" key="1">
    <source>
        <dbReference type="ARBA" id="ARBA00004711"/>
    </source>
</evidence>
<dbReference type="Gene3D" id="3.30.110.120">
    <property type="match status" value="1"/>
</dbReference>
<dbReference type="Proteomes" id="UP000824099">
    <property type="component" value="Unassembled WGS sequence"/>
</dbReference>
<dbReference type="Pfam" id="PF07503">
    <property type="entry name" value="zf-HYPF"/>
    <property type="match status" value="2"/>
</dbReference>
<evidence type="ECO:0000313" key="13">
    <source>
        <dbReference type="Proteomes" id="UP000824099"/>
    </source>
</evidence>
<organism evidence="12 13">
    <name type="scientific">Candidatus Avacidaminococcus intestinavium</name>
    <dbReference type="NCBI Taxonomy" id="2840684"/>
    <lineage>
        <taxon>Bacteria</taxon>
        <taxon>Bacillati</taxon>
        <taxon>Bacillota</taxon>
        <taxon>Negativicutes</taxon>
        <taxon>Acidaminococcales</taxon>
        <taxon>Acidaminococcaceae</taxon>
        <taxon>Acidaminococcaceae incertae sedis</taxon>
        <taxon>Candidatus Avacidaminococcus</taxon>
    </lineage>
</organism>
<evidence type="ECO:0000256" key="2">
    <source>
        <dbReference type="ARBA" id="ARBA00008097"/>
    </source>
</evidence>
<dbReference type="InterPro" id="IPR055128">
    <property type="entry name" value="HypF_C_2"/>
</dbReference>
<dbReference type="GO" id="GO:0051604">
    <property type="term" value="P:protein maturation"/>
    <property type="evidence" value="ECO:0007669"/>
    <property type="project" value="TreeGrafter"/>
</dbReference>
<dbReference type="InterPro" id="IPR006070">
    <property type="entry name" value="Sua5-like_dom"/>
</dbReference>
<evidence type="ECO:0000256" key="4">
    <source>
        <dbReference type="ARBA" id="ARBA00022723"/>
    </source>
</evidence>
<dbReference type="GO" id="GO:0003725">
    <property type="term" value="F:double-stranded RNA binding"/>
    <property type="evidence" value="ECO:0007669"/>
    <property type="project" value="InterPro"/>
</dbReference>
<reference evidence="12" key="2">
    <citation type="journal article" date="2021" name="PeerJ">
        <title>Extensive microbial diversity within the chicken gut microbiome revealed by metagenomics and culture.</title>
        <authorList>
            <person name="Gilroy R."/>
            <person name="Ravi A."/>
            <person name="Getino M."/>
            <person name="Pursley I."/>
            <person name="Horton D.L."/>
            <person name="Alikhan N.F."/>
            <person name="Baker D."/>
            <person name="Gharbi K."/>
            <person name="Hall N."/>
            <person name="Watson M."/>
            <person name="Adriaenssens E.M."/>
            <person name="Foster-Nyarko E."/>
            <person name="Jarju S."/>
            <person name="Secka A."/>
            <person name="Antonio M."/>
            <person name="Oren A."/>
            <person name="Chaudhuri R.R."/>
            <person name="La Ragione R."/>
            <person name="Hildebrand F."/>
            <person name="Pallen M.J."/>
        </authorList>
    </citation>
    <scope>NUCLEOTIDE SEQUENCE</scope>
    <source>
        <strain evidence="12">CHK160-1198</strain>
    </source>
</reference>
<dbReference type="InterPro" id="IPR051060">
    <property type="entry name" value="Carbamoyltrans_HypF-like"/>
</dbReference>
<keyword evidence="9" id="KW-0378">Hydrolase</keyword>
<proteinExistence type="inferred from homology"/>
<dbReference type="GO" id="GO:0003998">
    <property type="term" value="F:acylphosphatase activity"/>
    <property type="evidence" value="ECO:0007669"/>
    <property type="project" value="UniProtKB-EC"/>
</dbReference>
<dbReference type="AlphaFoldDB" id="A0A9D1MR72"/>
<name>A0A9D1MR72_9FIRM</name>
<evidence type="ECO:0000256" key="6">
    <source>
        <dbReference type="ARBA" id="ARBA00022833"/>
    </source>
</evidence>
<comment type="catalytic activity">
    <reaction evidence="9">
        <text>an acyl phosphate + H2O = a carboxylate + phosphate + H(+)</text>
        <dbReference type="Rhea" id="RHEA:14965"/>
        <dbReference type="ChEBI" id="CHEBI:15377"/>
        <dbReference type="ChEBI" id="CHEBI:15378"/>
        <dbReference type="ChEBI" id="CHEBI:29067"/>
        <dbReference type="ChEBI" id="CHEBI:43474"/>
        <dbReference type="ChEBI" id="CHEBI:59918"/>
        <dbReference type="EC" id="3.6.1.7"/>
    </reaction>
</comment>
<feature type="domain" description="Acylphosphatase-like" evidence="10">
    <location>
        <begin position="9"/>
        <end position="92"/>
    </location>
</feature>
<evidence type="ECO:0000256" key="9">
    <source>
        <dbReference type="PROSITE-ProRule" id="PRU00520"/>
    </source>
</evidence>
<dbReference type="EC" id="6.2.-.-" evidence="8"/>
<dbReference type="Gene3D" id="3.30.420.40">
    <property type="match status" value="1"/>
</dbReference>
<keyword evidence="4" id="KW-0479">Metal-binding</keyword>
<dbReference type="NCBIfam" id="TIGR00143">
    <property type="entry name" value="hypF"/>
    <property type="match status" value="1"/>
</dbReference>
<evidence type="ECO:0000256" key="3">
    <source>
        <dbReference type="ARBA" id="ARBA00022598"/>
    </source>
</evidence>
<keyword evidence="3" id="KW-0436">Ligase</keyword>
<comment type="similarity">
    <text evidence="2 8">Belongs to the carbamoyltransferase HypF family.</text>
</comment>
<dbReference type="InterPro" id="IPR001792">
    <property type="entry name" value="Acylphosphatase-like_dom"/>
</dbReference>
<dbReference type="InterPro" id="IPR011125">
    <property type="entry name" value="Znf_HypF"/>
</dbReference>
<sequence>MAREQACISKKIICTGLVQGIGFRPSVYRLAQKNALTGSVRNLGGAVEIILQGLPEQITAFMETFAAIFPSIKYDNQVLERALKYESFQIIKSAQALEQVTLTPDLGLCSDCAKELRTKSNRRFRYPFISCASCGPRYSILEQLPYDREHTSMQEFTMCKDCQEEYEAPCDRRFHAQTISCSQCSPILLFGELSGDAALAAAITHLKNGSVLAVKGIGGYHLACSALDAKATKRLRTLKGRSNKAFAVMFADLSSLEEFCIVSEDEKNLLLSPAKPIVIVRKKTVAGPLFDSLAAASCGAFLPYTGLHWLLTKECGPLVLTSANYAEQPIIADDEVMQSLKCARIDGIIYHERKIIHPNEDSVVKVVAGQTQFVRRGRGYVPAPLALAPQVTHKTIFAAGGDLKSVFGFSQKATVVLSEPFGDLEERAALERYSESYQSLKETLQIAKLDLVVCDQHPGYHSVRYAEQLGLPILRVQHHHAHIASVIAEHQLAGTVLGIAFDGNGYGSDGNLWGGEFFVCTGQDYNRYAHLMYTKLIGGDSSFKDAKKSAYCFLQTAGINDEEDERNKILQAALANNINTVLSSGMGRLFEAVSSLLNICHYNSYEGECAMLLEQEAQKAYEEGQTPVDLKWSLQQTEEGWLLDPRPMLKTLYARRTTKNKGALALGFHYALSEVTVRTALLINSEQRIKQIALSGGVFQNALLTTLVVKQLQEQGFSVYLNNSVPPNDGGLALGQAYLGLINSKVVKTVG</sequence>
<dbReference type="InterPro" id="IPR017945">
    <property type="entry name" value="DHBP_synth_RibB-like_a/b_dom"/>
</dbReference>
<dbReference type="PIRSF" id="PIRSF006256">
    <property type="entry name" value="CMPcnvr_hdrg_mat"/>
    <property type="match status" value="1"/>
</dbReference>
<evidence type="ECO:0000256" key="8">
    <source>
        <dbReference type="PIRNR" id="PIRNR006256"/>
    </source>
</evidence>
<dbReference type="EMBL" id="DVNI01000135">
    <property type="protein sequence ID" value="HIU64991.1"/>
    <property type="molecule type" value="Genomic_DNA"/>
</dbReference>
<dbReference type="Gene3D" id="3.90.870.50">
    <property type="match status" value="1"/>
</dbReference>
<dbReference type="PANTHER" id="PTHR42959">
    <property type="entry name" value="CARBAMOYLTRANSFERASE"/>
    <property type="match status" value="1"/>
</dbReference>
<dbReference type="GO" id="GO:0008270">
    <property type="term" value="F:zinc ion binding"/>
    <property type="evidence" value="ECO:0007669"/>
    <property type="project" value="UniProtKB-KW"/>
</dbReference>
<dbReference type="PROSITE" id="PS51160">
    <property type="entry name" value="ACYLPHOSPHATASE_3"/>
    <property type="match status" value="1"/>
</dbReference>
<dbReference type="Gene3D" id="3.30.420.360">
    <property type="match status" value="1"/>
</dbReference>
<dbReference type="Pfam" id="PF00708">
    <property type="entry name" value="Acylphosphatase"/>
    <property type="match status" value="1"/>
</dbReference>
<reference evidence="12" key="1">
    <citation type="submission" date="2020-10" db="EMBL/GenBank/DDBJ databases">
        <authorList>
            <person name="Gilroy R."/>
        </authorList>
    </citation>
    <scope>NUCLEOTIDE SEQUENCE</scope>
    <source>
        <strain evidence="12">CHK160-1198</strain>
    </source>
</reference>
<dbReference type="InterPro" id="IPR036046">
    <property type="entry name" value="Acylphosphatase-like_dom_sf"/>
</dbReference>
<keyword evidence="6" id="KW-0862">Zinc</keyword>